<protein>
    <submittedName>
        <fullName evidence="1">Uncharacterized protein</fullName>
    </submittedName>
</protein>
<evidence type="ECO:0000313" key="1">
    <source>
        <dbReference type="EMBL" id="KAL3268217.1"/>
    </source>
</evidence>
<name>A0ABD2MPC6_9CUCU</name>
<proteinExistence type="predicted"/>
<evidence type="ECO:0000313" key="2">
    <source>
        <dbReference type="Proteomes" id="UP001516400"/>
    </source>
</evidence>
<dbReference type="Proteomes" id="UP001516400">
    <property type="component" value="Unassembled WGS sequence"/>
</dbReference>
<comment type="caution">
    <text evidence="1">The sequence shown here is derived from an EMBL/GenBank/DDBJ whole genome shotgun (WGS) entry which is preliminary data.</text>
</comment>
<sequence length="132" mass="15748">MLYPVLQMLSDFYIQDMHEDSKKEIEEIFGHIYIKFENSLHKLVRKPQKAGQHLDTNYQGLISLVEINFQMESFLEYVSKVQKFEVTKIYHAKLLNTIFKKFIDKDTDSKIICNTLLTFVHLLMNILKKFLK</sequence>
<dbReference type="EMBL" id="JABFTP020000021">
    <property type="protein sequence ID" value="KAL3268217.1"/>
    <property type="molecule type" value="Genomic_DNA"/>
</dbReference>
<organism evidence="1 2">
    <name type="scientific">Cryptolaemus montrouzieri</name>
    <dbReference type="NCBI Taxonomy" id="559131"/>
    <lineage>
        <taxon>Eukaryota</taxon>
        <taxon>Metazoa</taxon>
        <taxon>Ecdysozoa</taxon>
        <taxon>Arthropoda</taxon>
        <taxon>Hexapoda</taxon>
        <taxon>Insecta</taxon>
        <taxon>Pterygota</taxon>
        <taxon>Neoptera</taxon>
        <taxon>Endopterygota</taxon>
        <taxon>Coleoptera</taxon>
        <taxon>Polyphaga</taxon>
        <taxon>Cucujiformia</taxon>
        <taxon>Coccinelloidea</taxon>
        <taxon>Coccinellidae</taxon>
        <taxon>Scymninae</taxon>
        <taxon>Scymnini</taxon>
        <taxon>Cryptolaemus</taxon>
    </lineage>
</organism>
<reference evidence="1 2" key="1">
    <citation type="journal article" date="2021" name="BMC Biol.">
        <title>Horizontally acquired antibacterial genes associated with adaptive radiation of ladybird beetles.</title>
        <authorList>
            <person name="Li H.S."/>
            <person name="Tang X.F."/>
            <person name="Huang Y.H."/>
            <person name="Xu Z.Y."/>
            <person name="Chen M.L."/>
            <person name="Du X.Y."/>
            <person name="Qiu B.Y."/>
            <person name="Chen P.T."/>
            <person name="Zhang W."/>
            <person name="Slipinski A."/>
            <person name="Escalona H.E."/>
            <person name="Waterhouse R.M."/>
            <person name="Zwick A."/>
            <person name="Pang H."/>
        </authorList>
    </citation>
    <scope>NUCLEOTIDE SEQUENCE [LARGE SCALE GENOMIC DNA]</scope>
    <source>
        <strain evidence="1">SYSU2018</strain>
    </source>
</reference>
<keyword evidence="2" id="KW-1185">Reference proteome</keyword>
<accession>A0ABD2MPC6</accession>
<gene>
    <name evidence="1" type="ORF">HHI36_007341</name>
</gene>
<dbReference type="AlphaFoldDB" id="A0ABD2MPC6"/>